<reference evidence="1" key="1">
    <citation type="submission" date="2021-01" db="EMBL/GenBank/DDBJ databases">
        <authorList>
            <person name="Corre E."/>
            <person name="Pelletier E."/>
            <person name="Niang G."/>
            <person name="Scheremetjew M."/>
            <person name="Finn R."/>
            <person name="Kale V."/>
            <person name="Holt S."/>
            <person name="Cochrane G."/>
            <person name="Meng A."/>
            <person name="Brown T."/>
            <person name="Cohen L."/>
        </authorList>
    </citation>
    <scope>NUCLEOTIDE SEQUENCE</scope>
    <source>
        <strain evidence="1">CCMP622</strain>
    </source>
</reference>
<proteinExistence type="predicted"/>
<gene>
    <name evidence="1" type="ORF">LSP00402_LOCUS1464</name>
</gene>
<organism evidence="1">
    <name type="scientific">Lotharella oceanica</name>
    <dbReference type="NCBI Taxonomy" id="641309"/>
    <lineage>
        <taxon>Eukaryota</taxon>
        <taxon>Sar</taxon>
        <taxon>Rhizaria</taxon>
        <taxon>Cercozoa</taxon>
        <taxon>Chlorarachniophyceae</taxon>
        <taxon>Lotharella</taxon>
    </lineage>
</organism>
<sequence>MARDKPLKELLDRGKFRHTAGFADEKEDTKFYNTGFSHDKGGDPTGFVNTGFVDRGSDPTKFNACSGFANENGHDPTKFTNSGFGDDKETKFVNTGFAEEGTKFEYT</sequence>
<dbReference type="AlphaFoldDB" id="A0A7S2X5T0"/>
<protein>
    <submittedName>
        <fullName evidence="1">Uncharacterized protein</fullName>
    </submittedName>
</protein>
<evidence type="ECO:0000313" key="1">
    <source>
        <dbReference type="EMBL" id="CAD9746785.1"/>
    </source>
</evidence>
<accession>A0A7S2X5T0</accession>
<name>A0A7S2X5T0_9EUKA</name>
<dbReference type="EMBL" id="HBHP01002243">
    <property type="protein sequence ID" value="CAD9746785.1"/>
    <property type="molecule type" value="Transcribed_RNA"/>
</dbReference>